<accession>A0A235HJF0</accession>
<dbReference type="InterPro" id="IPR036977">
    <property type="entry name" value="DNA_primase_Znf_CHC2"/>
</dbReference>
<dbReference type="GO" id="GO:0008270">
    <property type="term" value="F:zinc ion binding"/>
    <property type="evidence" value="ECO:0007669"/>
    <property type="project" value="InterPro"/>
</dbReference>
<dbReference type="SUPFAM" id="SSF57783">
    <property type="entry name" value="Zinc beta-ribbon"/>
    <property type="match status" value="1"/>
</dbReference>
<dbReference type="AlphaFoldDB" id="A0A235HJF0"/>
<organism evidence="1 2">
    <name type="scientific">Azospirillum brasilense</name>
    <dbReference type="NCBI Taxonomy" id="192"/>
    <lineage>
        <taxon>Bacteria</taxon>
        <taxon>Pseudomonadati</taxon>
        <taxon>Pseudomonadota</taxon>
        <taxon>Alphaproteobacteria</taxon>
        <taxon>Rhodospirillales</taxon>
        <taxon>Azospirillaceae</taxon>
        <taxon>Azospirillum</taxon>
    </lineage>
</organism>
<name>A0A235HJF0_AZOBR</name>
<dbReference type="EMBL" id="NOWT01000002">
    <property type="protein sequence ID" value="OYD85970.1"/>
    <property type="molecule type" value="Genomic_DNA"/>
</dbReference>
<gene>
    <name evidence="1" type="ORF">CHT98_02940</name>
</gene>
<evidence type="ECO:0000313" key="1">
    <source>
        <dbReference type="EMBL" id="OYD85970.1"/>
    </source>
</evidence>
<evidence type="ECO:0008006" key="3">
    <source>
        <dbReference type="Google" id="ProtNLM"/>
    </source>
</evidence>
<dbReference type="GO" id="GO:0003677">
    <property type="term" value="F:DNA binding"/>
    <property type="evidence" value="ECO:0007669"/>
    <property type="project" value="InterPro"/>
</dbReference>
<sequence length="109" mass="11789">MASCLPQPHQRQRLDFQGINAAALAVLPVLLARWLPGGHREGHEFVARNPRRADRSPGSFKVNLRTGQWADFATGDAGGDVVSLAAYLFEMTQAEAARRVAEAVGVDHA</sequence>
<reference evidence="1 2" key="1">
    <citation type="submission" date="2017-07" db="EMBL/GenBank/DDBJ databases">
        <title>Whole genome sequence of Azospirillum brasilense 2A1, a potential biofertilizer strain.</title>
        <authorList>
            <person name="Fontana C.A."/>
            <person name="Toffoli L.M."/>
            <person name="Salazar S.M."/>
            <person name="Puglisi E."/>
            <person name="Pedraza R."/>
            <person name="Bassi D."/>
            <person name="Cocconcelli P.S."/>
        </authorList>
    </citation>
    <scope>NUCLEOTIDE SEQUENCE [LARGE SCALE GENOMIC DNA]</scope>
    <source>
        <strain evidence="1 2">2A1</strain>
    </source>
</reference>
<dbReference type="Gene3D" id="3.90.580.10">
    <property type="entry name" value="Zinc finger, CHC2-type domain"/>
    <property type="match status" value="1"/>
</dbReference>
<evidence type="ECO:0000313" key="2">
    <source>
        <dbReference type="Proteomes" id="UP000215367"/>
    </source>
</evidence>
<protein>
    <recommendedName>
        <fullName evidence="3">Zinc finger CHC2-type domain-containing protein</fullName>
    </recommendedName>
</protein>
<dbReference type="Proteomes" id="UP000215367">
    <property type="component" value="Unassembled WGS sequence"/>
</dbReference>
<proteinExistence type="predicted"/>
<comment type="caution">
    <text evidence="1">The sequence shown here is derived from an EMBL/GenBank/DDBJ whole genome shotgun (WGS) entry which is preliminary data.</text>
</comment>
<dbReference type="GO" id="GO:0006260">
    <property type="term" value="P:DNA replication"/>
    <property type="evidence" value="ECO:0007669"/>
    <property type="project" value="InterPro"/>
</dbReference>